<dbReference type="VEuPathDB" id="FungiDB:EYZ11_008627"/>
<accession>A0A4S3JC61</accession>
<evidence type="ECO:0000313" key="1">
    <source>
        <dbReference type="EMBL" id="THC91917.1"/>
    </source>
</evidence>
<reference evidence="1 2" key="1">
    <citation type="submission" date="2019-03" db="EMBL/GenBank/DDBJ databases">
        <title>The genome sequence of a newly discovered highly antifungal drug resistant Aspergillus species, Aspergillus tanneri NIH 1004.</title>
        <authorList>
            <person name="Mounaud S."/>
            <person name="Singh I."/>
            <person name="Joardar V."/>
            <person name="Pakala S."/>
            <person name="Pakala S."/>
            <person name="Venepally P."/>
            <person name="Hoover J."/>
            <person name="Nierman W."/>
            <person name="Chung J."/>
            <person name="Losada L."/>
        </authorList>
    </citation>
    <scope>NUCLEOTIDE SEQUENCE [LARGE SCALE GENOMIC DNA]</scope>
    <source>
        <strain evidence="1 2">NIH1004</strain>
    </source>
</reference>
<evidence type="ECO:0000313" key="2">
    <source>
        <dbReference type="Proteomes" id="UP000308092"/>
    </source>
</evidence>
<organism evidence="1 2">
    <name type="scientific">Aspergillus tanneri</name>
    <dbReference type="NCBI Taxonomy" id="1220188"/>
    <lineage>
        <taxon>Eukaryota</taxon>
        <taxon>Fungi</taxon>
        <taxon>Dikarya</taxon>
        <taxon>Ascomycota</taxon>
        <taxon>Pezizomycotina</taxon>
        <taxon>Eurotiomycetes</taxon>
        <taxon>Eurotiomycetidae</taxon>
        <taxon>Eurotiales</taxon>
        <taxon>Aspergillaceae</taxon>
        <taxon>Aspergillus</taxon>
        <taxon>Aspergillus subgen. Circumdati</taxon>
    </lineage>
</organism>
<dbReference type="AlphaFoldDB" id="A0A4S3JC61"/>
<comment type="caution">
    <text evidence="1">The sequence shown here is derived from an EMBL/GenBank/DDBJ whole genome shotgun (WGS) entry which is preliminary data.</text>
</comment>
<name>A0A4S3JC61_9EURO</name>
<dbReference type="Proteomes" id="UP000308092">
    <property type="component" value="Unassembled WGS sequence"/>
</dbReference>
<sequence length="26" mass="2979">MFTSQADFDNSLNALNSNVEKYGWKV</sequence>
<dbReference type="EMBL" id="SOSA01000373">
    <property type="protein sequence ID" value="THC91917.1"/>
    <property type="molecule type" value="Genomic_DNA"/>
</dbReference>
<keyword evidence="2" id="KW-1185">Reference proteome</keyword>
<gene>
    <name evidence="1" type="ORF">EYZ11_008627</name>
</gene>
<protein>
    <submittedName>
        <fullName evidence="1">Uncharacterized protein</fullName>
    </submittedName>
</protein>
<proteinExistence type="predicted"/>